<dbReference type="PRINTS" id="PR00245">
    <property type="entry name" value="OLFACTORYR"/>
</dbReference>
<feature type="transmembrane region" description="Helical" evidence="17">
    <location>
        <begin position="236"/>
        <end position="259"/>
    </location>
</feature>
<dbReference type="GO" id="GO:0004984">
    <property type="term" value="F:olfactory receptor activity"/>
    <property type="evidence" value="ECO:0007669"/>
    <property type="project" value="InterPro"/>
</dbReference>
<dbReference type="InParanoid" id="G3I9H3"/>
<dbReference type="GO" id="GO:0005874">
    <property type="term" value="C:microtubule"/>
    <property type="evidence" value="ECO:0007669"/>
    <property type="project" value="UniProtKB-KW"/>
</dbReference>
<feature type="domain" description="G-protein coupled receptors family 1 profile" evidence="18">
    <location>
        <begin position="40"/>
        <end position="289"/>
    </location>
</feature>
<keyword evidence="12 17" id="KW-0472">Membrane</keyword>
<evidence type="ECO:0000256" key="6">
    <source>
        <dbReference type="ARBA" id="ARBA00022606"/>
    </source>
</evidence>
<dbReference type="Proteomes" id="UP000001075">
    <property type="component" value="Unassembled WGS sequence"/>
</dbReference>
<name>G3I9H3_CRIGR</name>
<dbReference type="Gene3D" id="1.20.120.1900">
    <property type="entry name" value="Gamma-tubulin complex, C-terminal domain"/>
    <property type="match status" value="1"/>
</dbReference>
<dbReference type="InterPro" id="IPR000276">
    <property type="entry name" value="GPCR_Rhodpsn"/>
</dbReference>
<evidence type="ECO:0000256" key="8">
    <source>
        <dbReference type="ARBA" id="ARBA00022701"/>
    </source>
</evidence>
<evidence type="ECO:0000256" key="12">
    <source>
        <dbReference type="ARBA" id="ARBA00023136"/>
    </source>
</evidence>
<dbReference type="PRINTS" id="PR00237">
    <property type="entry name" value="GPCRRHODOPSN"/>
</dbReference>
<dbReference type="GO" id="GO:0004930">
    <property type="term" value="F:G protein-coupled receptor activity"/>
    <property type="evidence" value="ECO:0007669"/>
    <property type="project" value="UniProtKB-KW"/>
</dbReference>
<evidence type="ECO:0000256" key="11">
    <source>
        <dbReference type="ARBA" id="ARBA00023040"/>
    </source>
</evidence>
<evidence type="ECO:0000256" key="15">
    <source>
        <dbReference type="ARBA" id="ARBA00023224"/>
    </source>
</evidence>
<evidence type="ECO:0000313" key="20">
    <source>
        <dbReference type="Proteomes" id="UP000001075"/>
    </source>
</evidence>
<dbReference type="InterPro" id="IPR017452">
    <property type="entry name" value="GPCR_Rhodpsn_7TM"/>
</dbReference>
<keyword evidence="5" id="KW-0963">Cytoplasm</keyword>
<dbReference type="CDD" id="cd15918">
    <property type="entry name" value="7tmA_OR1_7-like"/>
    <property type="match status" value="1"/>
</dbReference>
<keyword evidence="4" id="KW-1003">Cell membrane</keyword>
<evidence type="ECO:0000256" key="14">
    <source>
        <dbReference type="ARBA" id="ARBA00023212"/>
    </source>
</evidence>
<evidence type="ECO:0000256" key="2">
    <source>
        <dbReference type="ARBA" id="ARBA00004651"/>
    </source>
</evidence>
<keyword evidence="10 17" id="KW-1133">Transmembrane helix</keyword>
<evidence type="ECO:0000256" key="1">
    <source>
        <dbReference type="ARBA" id="ARBA00004245"/>
    </source>
</evidence>
<dbReference type="PANTHER" id="PTHR48001">
    <property type="entry name" value="OLFACTORY RECEPTOR"/>
    <property type="match status" value="1"/>
</dbReference>
<keyword evidence="14" id="KW-0206">Cytoskeleton</keyword>
<organism evidence="19 20">
    <name type="scientific">Cricetulus griseus</name>
    <name type="common">Chinese hamster</name>
    <name type="synonym">Cricetulus barabensis griseus</name>
    <dbReference type="NCBI Taxonomy" id="10029"/>
    <lineage>
        <taxon>Eukaryota</taxon>
        <taxon>Metazoa</taxon>
        <taxon>Chordata</taxon>
        <taxon>Craniata</taxon>
        <taxon>Vertebrata</taxon>
        <taxon>Euteleostomi</taxon>
        <taxon>Mammalia</taxon>
        <taxon>Eutheria</taxon>
        <taxon>Euarchontoglires</taxon>
        <taxon>Glires</taxon>
        <taxon>Rodentia</taxon>
        <taxon>Myomorpha</taxon>
        <taxon>Muroidea</taxon>
        <taxon>Cricetidae</taxon>
        <taxon>Cricetinae</taxon>
        <taxon>Cricetulus</taxon>
    </lineage>
</organism>
<evidence type="ECO:0000259" key="18">
    <source>
        <dbReference type="PROSITE" id="PS50262"/>
    </source>
</evidence>
<feature type="transmembrane region" description="Helical" evidence="17">
    <location>
        <begin position="25"/>
        <end position="49"/>
    </location>
</feature>
<dbReference type="SUPFAM" id="SSF81321">
    <property type="entry name" value="Family A G protein-coupled receptor-like"/>
    <property type="match status" value="1"/>
</dbReference>
<dbReference type="Pfam" id="PF04130">
    <property type="entry name" value="GCP_C_terminal"/>
    <property type="match status" value="1"/>
</dbReference>
<evidence type="ECO:0000256" key="9">
    <source>
        <dbReference type="ARBA" id="ARBA00022725"/>
    </source>
</evidence>
<dbReference type="Pfam" id="PF13853">
    <property type="entry name" value="7tm_4"/>
    <property type="match status" value="1"/>
</dbReference>
<evidence type="ECO:0000256" key="17">
    <source>
        <dbReference type="SAM" id="Phobius"/>
    </source>
</evidence>
<evidence type="ECO:0000256" key="3">
    <source>
        <dbReference type="ARBA" id="ARBA00010337"/>
    </source>
</evidence>
<feature type="transmembrane region" description="Helical" evidence="17">
    <location>
        <begin position="139"/>
        <end position="157"/>
    </location>
</feature>
<dbReference type="FunFam" id="1.20.1070.10:FF:000009">
    <property type="entry name" value="Olfactory receptor"/>
    <property type="match status" value="1"/>
</dbReference>
<gene>
    <name evidence="19" type="ORF">I79_020220</name>
</gene>
<dbReference type="GO" id="GO:0043015">
    <property type="term" value="F:gamma-tubulin binding"/>
    <property type="evidence" value="ECO:0007669"/>
    <property type="project" value="InterPro"/>
</dbReference>
<protein>
    <submittedName>
        <fullName evidence="19">Olfactory receptor 1496</fullName>
    </submittedName>
</protein>
<evidence type="ECO:0000256" key="5">
    <source>
        <dbReference type="ARBA" id="ARBA00022490"/>
    </source>
</evidence>
<dbReference type="InterPro" id="IPR041470">
    <property type="entry name" value="GCP_N"/>
</dbReference>
<dbReference type="PaxDb" id="10029-XP_007607782.1"/>
<dbReference type="PROSITE" id="PS50262">
    <property type="entry name" value="G_PROTEIN_RECEP_F1_2"/>
    <property type="match status" value="1"/>
</dbReference>
<comment type="subcellular location">
    <subcellularLocation>
        <location evidence="2">Cell membrane</location>
        <topology evidence="2">Multi-pass membrane protein</topology>
    </subcellularLocation>
    <subcellularLocation>
        <location evidence="1">Cytoplasm</location>
        <location evidence="1">Cytoskeleton</location>
    </subcellularLocation>
</comment>
<evidence type="ECO:0000256" key="16">
    <source>
        <dbReference type="RuleBase" id="RU000688"/>
    </source>
</evidence>
<keyword evidence="9" id="KW-0552">Olfaction</keyword>
<evidence type="ECO:0000313" key="19">
    <source>
        <dbReference type="EMBL" id="EGW12338.1"/>
    </source>
</evidence>
<keyword evidence="8" id="KW-0493">Microtubule</keyword>
<evidence type="ECO:0000256" key="4">
    <source>
        <dbReference type="ARBA" id="ARBA00022475"/>
    </source>
</evidence>
<evidence type="ECO:0000256" key="10">
    <source>
        <dbReference type="ARBA" id="ARBA00022989"/>
    </source>
</evidence>
<dbReference type="EMBL" id="JH001607">
    <property type="protein sequence ID" value="EGW12338.1"/>
    <property type="molecule type" value="Genomic_DNA"/>
</dbReference>
<dbReference type="InterPro" id="IPR000725">
    <property type="entry name" value="Olfact_rcpt"/>
</dbReference>
<keyword evidence="13 16" id="KW-0675">Receptor</keyword>
<dbReference type="Gene3D" id="1.20.1070.10">
    <property type="entry name" value="Rhodopsin 7-helix transmembrane proteins"/>
    <property type="match status" value="1"/>
</dbReference>
<dbReference type="InterPro" id="IPR040457">
    <property type="entry name" value="GCP_C"/>
</dbReference>
<evidence type="ECO:0000256" key="7">
    <source>
        <dbReference type="ARBA" id="ARBA00022692"/>
    </source>
</evidence>
<feature type="transmembrane region" description="Helical" evidence="17">
    <location>
        <begin position="196"/>
        <end position="215"/>
    </location>
</feature>
<evidence type="ECO:0000256" key="13">
    <source>
        <dbReference type="ARBA" id="ARBA00023170"/>
    </source>
</evidence>
<feature type="transmembrane region" description="Helical" evidence="17">
    <location>
        <begin position="101"/>
        <end position="119"/>
    </location>
</feature>
<comment type="similarity">
    <text evidence="3">Belongs to the TUBGCP family.</text>
</comment>
<dbReference type="PROSITE" id="PS00237">
    <property type="entry name" value="G_PROTEIN_RECEP_F1_1"/>
    <property type="match status" value="1"/>
</dbReference>
<proteinExistence type="inferred from homology"/>
<feature type="transmembrane region" description="Helical" evidence="17">
    <location>
        <begin position="271"/>
        <end position="291"/>
    </location>
</feature>
<sequence>MIENQTVISQFLLLGLPIPPEHQHLFYVLFLAMYLTTVLGNLIIILLILLDSHLHTPMYFFLSNLSFSDLCFSSVTMPKLLQNMQSQDPSISYVSCLTQMYFLMVFGDMESFLLMVMAYDRYVAICFPLHYTSIMSPKLCASLLLPLWMLTALHAMMHTLLMARLSFCKNNVILHFFCDISALLKLACSDTYINELMILIMSGLIAIVPFLLIVMSYARIVSSILKVSSTQGIQKIFSTCGSHLSVVSLFYGTIIGLYLCPSPNNSTVKETTMALMYTVVTPMLNPFIYSLRNRDIKGALRRVVYNYMRFTEFIEQNTGHVQQQDHHPSQPGQGGLHGIYPRAFCLGLDSVLQPYRQALFDLEQEPPVQSALEKILTVCLGVMYKRLSAWMLHGLLLDQHEEFFIKQGPSSGNINAQAEEDEEDLGIGGLTGKQLREPQDLRLIEEENMLAPSLKQFFLWVEILPSYIPTQCKDLKSNQTDAVKWRLRNHMAFLVDDIQYHLQVDVLESQFSQLLHQINSTRDFESIQLAHNHFLSNLLAQSFILLKPVFHCLNEILDLCHSFYSLVSQNLGPLDERGAAQLSILMKGFSHQSSFCSRFFPVFEITRSTQIWLSYCSS</sequence>
<dbReference type="AlphaFoldDB" id="G3I9H3"/>
<keyword evidence="6" id="KW-0716">Sensory transduction</keyword>
<keyword evidence="11 16" id="KW-0297">G-protein coupled receptor</keyword>
<keyword evidence="7 16" id="KW-0812">Transmembrane</keyword>
<accession>G3I9H3</accession>
<dbReference type="InterPro" id="IPR042241">
    <property type="entry name" value="GCP_C_sf"/>
</dbReference>
<reference evidence="20" key="1">
    <citation type="journal article" date="2011" name="Nat. Biotechnol.">
        <title>The genomic sequence of the Chinese hamster ovary (CHO)-K1 cell line.</title>
        <authorList>
            <person name="Xu X."/>
            <person name="Nagarajan H."/>
            <person name="Lewis N.E."/>
            <person name="Pan S."/>
            <person name="Cai Z."/>
            <person name="Liu X."/>
            <person name="Chen W."/>
            <person name="Xie M."/>
            <person name="Wang W."/>
            <person name="Hammond S."/>
            <person name="Andersen M.R."/>
            <person name="Neff N."/>
            <person name="Passarelli B."/>
            <person name="Koh W."/>
            <person name="Fan H.C."/>
            <person name="Wang J."/>
            <person name="Gui Y."/>
            <person name="Lee K.H."/>
            <person name="Betenbaugh M.J."/>
            <person name="Quake S.R."/>
            <person name="Famili I."/>
            <person name="Palsson B.O."/>
            <person name="Wang J."/>
        </authorList>
    </citation>
    <scope>NUCLEOTIDE SEQUENCE [LARGE SCALE GENOMIC DNA]</scope>
    <source>
        <strain evidence="20">CHO K1 cell line</strain>
    </source>
</reference>
<dbReference type="Pfam" id="PF17681">
    <property type="entry name" value="GCP_N_terminal"/>
    <property type="match status" value="1"/>
</dbReference>
<comment type="similarity">
    <text evidence="16">Belongs to the G-protein coupled receptor 1 family.</text>
</comment>
<keyword evidence="15 16" id="KW-0807">Transducer</keyword>
<dbReference type="STRING" id="10029.G3I9H3"/>
<dbReference type="GO" id="GO:0005886">
    <property type="term" value="C:plasma membrane"/>
    <property type="evidence" value="ECO:0007669"/>
    <property type="project" value="UniProtKB-SubCell"/>
</dbReference>